<comment type="caution">
    <text evidence="1">The sequence shown here is derived from an EMBL/GenBank/DDBJ whole genome shotgun (WGS) entry which is preliminary data.</text>
</comment>
<reference evidence="1 2" key="1">
    <citation type="submission" date="2020-02" db="EMBL/GenBank/DDBJ databases">
        <authorList>
            <person name="Ma Q."/>
            <person name="Huang Y."/>
            <person name="Song X."/>
            <person name="Pei D."/>
        </authorList>
    </citation>
    <scope>NUCLEOTIDE SEQUENCE [LARGE SCALE GENOMIC DNA]</scope>
    <source>
        <strain evidence="1">Sxm20200214</strain>
        <tissue evidence="1">Leaf</tissue>
    </source>
</reference>
<accession>A0A8X7SGY0</accession>
<proteinExistence type="predicted"/>
<dbReference type="EMBL" id="JAAMPC010000006">
    <property type="protein sequence ID" value="KAG2306923.1"/>
    <property type="molecule type" value="Genomic_DNA"/>
</dbReference>
<dbReference type="Proteomes" id="UP000886595">
    <property type="component" value="Unassembled WGS sequence"/>
</dbReference>
<protein>
    <submittedName>
        <fullName evidence="1">Uncharacterized protein</fullName>
    </submittedName>
</protein>
<keyword evidence="2" id="KW-1185">Reference proteome</keyword>
<sequence>MNRKYNNCKEEDAMMSVKIMKMIMLKSGGGEEMMETGRRVGHLGRVVKDPKSGNEFDVNELRDEENLSPAKKKHYYRDTNSQIQANRSECVDMGTRIISRDAWFLFHVV</sequence>
<organism evidence="1 2">
    <name type="scientific">Brassica carinata</name>
    <name type="common">Ethiopian mustard</name>
    <name type="synonym">Abyssinian cabbage</name>
    <dbReference type="NCBI Taxonomy" id="52824"/>
    <lineage>
        <taxon>Eukaryota</taxon>
        <taxon>Viridiplantae</taxon>
        <taxon>Streptophyta</taxon>
        <taxon>Embryophyta</taxon>
        <taxon>Tracheophyta</taxon>
        <taxon>Spermatophyta</taxon>
        <taxon>Magnoliopsida</taxon>
        <taxon>eudicotyledons</taxon>
        <taxon>Gunneridae</taxon>
        <taxon>Pentapetalae</taxon>
        <taxon>rosids</taxon>
        <taxon>malvids</taxon>
        <taxon>Brassicales</taxon>
        <taxon>Brassicaceae</taxon>
        <taxon>Brassiceae</taxon>
        <taxon>Brassica</taxon>
    </lineage>
</organism>
<dbReference type="AlphaFoldDB" id="A0A8X7SGY0"/>
<name>A0A8X7SGY0_BRACI</name>
<evidence type="ECO:0000313" key="2">
    <source>
        <dbReference type="Proteomes" id="UP000886595"/>
    </source>
</evidence>
<dbReference type="OrthoDB" id="10414164at2759"/>
<gene>
    <name evidence="1" type="ORF">Bca52824_026671</name>
</gene>
<evidence type="ECO:0000313" key="1">
    <source>
        <dbReference type="EMBL" id="KAG2306923.1"/>
    </source>
</evidence>